<feature type="transmembrane region" description="Helical" evidence="1">
    <location>
        <begin position="114"/>
        <end position="136"/>
    </location>
</feature>
<keyword evidence="1" id="KW-0812">Transmembrane</keyword>
<evidence type="ECO:0000313" key="3">
    <source>
        <dbReference type="Proteomes" id="UP000077734"/>
    </source>
</evidence>
<dbReference type="AlphaFoldDB" id="A0AA91DGS2"/>
<sequence length="199" mass="22903">MNQKQDPNANHASIHLNIDGIQRNARRDYYENITLGSIKTLLLCAPKAQLDRIALDNSRMFEYRFGFETSRTIRRQILAIQNRYDFTDKQMRGFRVSGTLKITPEEAKLAPSRLALAVGWAQVWILSLYCLAMLYLVGYSLPPTPKQLQALVLLGGFWLIMAWMLNKLYIASWYIAKQAGVPSAHSERYRPRPVQRINS</sequence>
<proteinExistence type="predicted"/>
<evidence type="ECO:0000313" key="2">
    <source>
        <dbReference type="EMBL" id="OAI30244.1"/>
    </source>
</evidence>
<dbReference type="EMBL" id="LUUL01000009">
    <property type="protein sequence ID" value="OAI30244.1"/>
    <property type="molecule type" value="Genomic_DNA"/>
</dbReference>
<feature type="transmembrane region" description="Helical" evidence="1">
    <location>
        <begin position="148"/>
        <end position="165"/>
    </location>
</feature>
<protein>
    <submittedName>
        <fullName evidence="2">Uncharacterized protein</fullName>
    </submittedName>
</protein>
<evidence type="ECO:0000256" key="1">
    <source>
        <dbReference type="SAM" id="Phobius"/>
    </source>
</evidence>
<dbReference type="RefSeq" id="WP_064023734.1">
    <property type="nucleotide sequence ID" value="NZ_LUUL01000009.1"/>
</dbReference>
<comment type="caution">
    <text evidence="2">The sequence shown here is derived from an EMBL/GenBank/DDBJ whole genome shotgun (WGS) entry which is preliminary data.</text>
</comment>
<name>A0AA91DGS2_9GAMM</name>
<accession>A0AA91DGS2</accession>
<keyword evidence="3" id="KW-1185">Reference proteome</keyword>
<keyword evidence="1" id="KW-0472">Membrane</keyword>
<organism evidence="2 3">
    <name type="scientific">Methylomonas koyamae</name>
    <dbReference type="NCBI Taxonomy" id="702114"/>
    <lineage>
        <taxon>Bacteria</taxon>
        <taxon>Pseudomonadati</taxon>
        <taxon>Pseudomonadota</taxon>
        <taxon>Gammaproteobacteria</taxon>
        <taxon>Methylococcales</taxon>
        <taxon>Methylococcaceae</taxon>
        <taxon>Methylomonas</taxon>
    </lineage>
</organism>
<reference evidence="2 3" key="1">
    <citation type="submission" date="2016-03" db="EMBL/GenBank/DDBJ databases">
        <authorList>
            <person name="Heylen K."/>
            <person name="De Vos P."/>
            <person name="Vekeman B."/>
        </authorList>
    </citation>
    <scope>NUCLEOTIDE SEQUENCE [LARGE SCALE GENOMIC DNA]</scope>
    <source>
        <strain evidence="2 3">R-49807</strain>
    </source>
</reference>
<gene>
    <name evidence="2" type="ORF">A1356_21895</name>
</gene>
<keyword evidence="1" id="KW-1133">Transmembrane helix</keyword>
<dbReference type="Proteomes" id="UP000077734">
    <property type="component" value="Unassembled WGS sequence"/>
</dbReference>